<reference evidence="1" key="3">
    <citation type="submission" date="2020-02" db="EMBL/GenBank/DDBJ databases">
        <authorList>
            <person name="Sarangi A.N."/>
            <person name="Ghosh S."/>
            <person name="Mukherjee M."/>
            <person name="Tripathy S."/>
        </authorList>
    </citation>
    <scope>NUCLEOTIDE SEQUENCE</scope>
    <source>
        <strain evidence="1">BDU141951</strain>
    </source>
</reference>
<dbReference type="InterPro" id="IPR036904">
    <property type="entry name" value="NblA_sf"/>
</dbReference>
<dbReference type="SUPFAM" id="SSF109859">
    <property type="entry name" value="NblA-like"/>
    <property type="match status" value="1"/>
</dbReference>
<dbReference type="Gene3D" id="1.10.287.670">
    <property type="entry name" value="Phycobilisome degradation protein NblA"/>
    <property type="match status" value="1"/>
</dbReference>
<name>A0A0C1UUI1_9CYAN</name>
<dbReference type="EMBL" id="JTHE02000003">
    <property type="protein sequence ID" value="NEV70058.1"/>
    <property type="molecule type" value="Genomic_DNA"/>
</dbReference>
<comment type="caution">
    <text evidence="1">The sequence shown here is derived from an EMBL/GenBank/DDBJ whole genome shotgun (WGS) entry which is preliminary data.</text>
</comment>
<protein>
    <submittedName>
        <fullName evidence="1">NblA-related protein</fullName>
    </submittedName>
</protein>
<dbReference type="AlphaFoldDB" id="A0A0C1UUI1"/>
<organism evidence="1">
    <name type="scientific">Lyngbya confervoides BDU141951</name>
    <dbReference type="NCBI Taxonomy" id="1574623"/>
    <lineage>
        <taxon>Bacteria</taxon>
        <taxon>Bacillati</taxon>
        <taxon>Cyanobacteriota</taxon>
        <taxon>Cyanophyceae</taxon>
        <taxon>Oscillatoriophycideae</taxon>
        <taxon>Oscillatoriales</taxon>
        <taxon>Microcoleaceae</taxon>
        <taxon>Lyngbya</taxon>
    </lineage>
</organism>
<evidence type="ECO:0000313" key="1">
    <source>
        <dbReference type="EMBL" id="NEV70058.1"/>
    </source>
</evidence>
<proteinExistence type="predicted"/>
<reference evidence="1" key="1">
    <citation type="submission" date="2014-11" db="EMBL/GenBank/DDBJ databases">
        <authorList>
            <person name="Malar M.C."/>
            <person name="Sen D."/>
            <person name="Tripathy S."/>
        </authorList>
    </citation>
    <scope>NUCLEOTIDE SEQUENCE</scope>
    <source>
        <strain evidence="1">BDU141951</strain>
    </source>
</reference>
<gene>
    <name evidence="1" type="ORF">QQ91_023480</name>
</gene>
<sequence length="70" mass="8230">MQFRQELPLEQQFELQVFEQQVQQLSREDAQALLVQLREAMLYQSTAFREILKESWGIEKGFEAGLGDLI</sequence>
<reference evidence="1" key="2">
    <citation type="journal article" date="2015" name="Genome Announc.">
        <title>Draft Genome Sequence of Filamentous Marine Cyanobacterium Lyngbya confervoides Strain BDU141951.</title>
        <authorList>
            <person name="Chandrababunaidu M.M."/>
            <person name="Sen D."/>
            <person name="Tripathy S."/>
        </authorList>
    </citation>
    <scope>NUCLEOTIDE SEQUENCE</scope>
    <source>
        <strain evidence="1">BDU141951</strain>
    </source>
</reference>
<dbReference type="InterPro" id="IPR007574">
    <property type="entry name" value="NblA"/>
</dbReference>
<dbReference type="Pfam" id="PF04485">
    <property type="entry name" value="NblA"/>
    <property type="match status" value="1"/>
</dbReference>
<accession>A0A0C1UUI1</accession>